<dbReference type="InterPro" id="IPR027417">
    <property type="entry name" value="P-loop_NTPase"/>
</dbReference>
<dbReference type="EC" id="2.7.11.1" evidence="1"/>
<dbReference type="PANTHER" id="PTHR42926:SF1">
    <property type="entry name" value="CIRCADIAN CLOCK OSCILLATOR PROTEIN KAIC 1"/>
    <property type="match status" value="1"/>
</dbReference>
<protein>
    <recommendedName>
        <fullName evidence="1">non-specific serine/threonine protein kinase</fullName>
        <ecNumber evidence="1">2.7.11.1</ecNumber>
    </recommendedName>
</protein>
<evidence type="ECO:0000256" key="5">
    <source>
        <dbReference type="ARBA" id="ARBA00022777"/>
    </source>
</evidence>
<evidence type="ECO:0000313" key="9">
    <source>
        <dbReference type="EMBL" id="SHH77296.1"/>
    </source>
</evidence>
<dbReference type="PROSITE" id="PS51146">
    <property type="entry name" value="KAIC"/>
    <property type="match status" value="2"/>
</dbReference>
<dbReference type="Gene3D" id="3.40.50.300">
    <property type="entry name" value="P-loop containing nucleotide triphosphate hydrolases"/>
    <property type="match status" value="2"/>
</dbReference>
<dbReference type="STRING" id="947013.SAMN04488109_5295"/>
<feature type="domain" description="KaiC" evidence="8">
    <location>
        <begin position="15"/>
        <end position="253"/>
    </location>
</feature>
<keyword evidence="4" id="KW-0677">Repeat</keyword>
<dbReference type="InterPro" id="IPR014774">
    <property type="entry name" value="KaiC-like_dom"/>
</dbReference>
<sequence length="501" mass="56090">MRKVKTSKKPNSKFPKSLTGIQGLDDITQGGFPKNRPTLLLGNTGCGKTIMAMEFIVNGIVMFNEPGVFMAFEEDTDELVVNVESVGYNLSKHLSENKVYLEHVRVNRDEISETGNYSIEGLFVRMGRAIDKVNARRVVLDSLDTLFYGLDYHTLRSELKRLFSWLKQRKVTAIITAELGDGYLTRHGLEEYVADCVVVLDNRVTNQIATRRLRIVKYRGSVHGNNEYPFIVDEKGITVFPIISEAFQQKSSTKRISSGLADLDDMLGKNGFYEGSSVLISGTAGTGKTSLAASFAYSVVRDKSRCLFCAFEEAPNQVIRNMESIGFRLGPFIESGMLTFYYSRPSLQNLELHFIAIKKIITDLKPVVVILDPITNLMTEGPNSDIRSMLTRFVDFLKTQRITVMFTAAITVGSIERNPSDEGISSMVDTWIMVQDIEVDAERTRSLCVMKSRGMHHSNEVRRFVISGKGISLAPIVRSKKDLLSEAKRTAREHGNISTSK</sequence>
<keyword evidence="6" id="KW-0378">Hydrolase</keyword>
<feature type="domain" description="KaiC" evidence="8">
    <location>
        <begin position="254"/>
        <end position="487"/>
    </location>
</feature>
<dbReference type="RefSeq" id="WP_073140626.1">
    <property type="nucleotide sequence ID" value="NZ_FQWQ01000004.1"/>
</dbReference>
<gene>
    <name evidence="9" type="ORF">SAMN04488109_5295</name>
</gene>
<proteinExistence type="predicted"/>
<dbReference type="PIRSF" id="PIRSF039117">
    <property type="entry name" value="KaiC"/>
    <property type="match status" value="1"/>
</dbReference>
<evidence type="ECO:0000256" key="6">
    <source>
        <dbReference type="ARBA" id="ARBA00022801"/>
    </source>
</evidence>
<evidence type="ECO:0000313" key="10">
    <source>
        <dbReference type="Proteomes" id="UP000184212"/>
    </source>
</evidence>
<dbReference type="EMBL" id="FQWQ01000004">
    <property type="protein sequence ID" value="SHH77296.1"/>
    <property type="molecule type" value="Genomic_DNA"/>
</dbReference>
<dbReference type="OrthoDB" id="9783783at2"/>
<evidence type="ECO:0000259" key="8">
    <source>
        <dbReference type="PROSITE" id="PS51146"/>
    </source>
</evidence>
<keyword evidence="5" id="KW-0418">Kinase</keyword>
<name>A0A1M5VPW2_9BACT</name>
<dbReference type="Pfam" id="PF06745">
    <property type="entry name" value="ATPase"/>
    <property type="match status" value="2"/>
</dbReference>
<dbReference type="SMART" id="SM00382">
    <property type="entry name" value="AAA"/>
    <property type="match status" value="2"/>
</dbReference>
<dbReference type="InterPro" id="IPR010624">
    <property type="entry name" value="KaiC_dom"/>
</dbReference>
<evidence type="ECO:0000256" key="2">
    <source>
        <dbReference type="ARBA" id="ARBA00022553"/>
    </source>
</evidence>
<feature type="compositionally biased region" description="Basic residues" evidence="7">
    <location>
        <begin position="1"/>
        <end position="11"/>
    </location>
</feature>
<feature type="region of interest" description="Disordered" evidence="7">
    <location>
        <begin position="1"/>
        <end position="20"/>
    </location>
</feature>
<dbReference type="GO" id="GO:0016787">
    <property type="term" value="F:hydrolase activity"/>
    <property type="evidence" value="ECO:0007669"/>
    <property type="project" value="UniProtKB-KW"/>
</dbReference>
<keyword evidence="2" id="KW-0597">Phosphoprotein</keyword>
<dbReference type="InterPro" id="IPR003593">
    <property type="entry name" value="AAA+_ATPase"/>
</dbReference>
<dbReference type="InterPro" id="IPR030665">
    <property type="entry name" value="KaiC"/>
</dbReference>
<evidence type="ECO:0000256" key="1">
    <source>
        <dbReference type="ARBA" id="ARBA00012513"/>
    </source>
</evidence>
<dbReference type="GO" id="GO:0005524">
    <property type="term" value="F:ATP binding"/>
    <property type="evidence" value="ECO:0007669"/>
    <property type="project" value="InterPro"/>
</dbReference>
<keyword evidence="3" id="KW-0808">Transferase</keyword>
<dbReference type="SUPFAM" id="SSF52540">
    <property type="entry name" value="P-loop containing nucleoside triphosphate hydrolases"/>
    <property type="match status" value="2"/>
</dbReference>
<accession>A0A1M5VPW2</accession>
<keyword evidence="10" id="KW-1185">Reference proteome</keyword>
<dbReference type="GO" id="GO:0004674">
    <property type="term" value="F:protein serine/threonine kinase activity"/>
    <property type="evidence" value="ECO:0007669"/>
    <property type="project" value="UniProtKB-EC"/>
</dbReference>
<evidence type="ECO:0000256" key="3">
    <source>
        <dbReference type="ARBA" id="ARBA00022679"/>
    </source>
</evidence>
<reference evidence="9 10" key="1">
    <citation type="submission" date="2016-11" db="EMBL/GenBank/DDBJ databases">
        <authorList>
            <person name="Jaros S."/>
            <person name="Januszkiewicz K."/>
            <person name="Wedrychowicz H."/>
        </authorList>
    </citation>
    <scope>NUCLEOTIDE SEQUENCE [LARGE SCALE GENOMIC DNA]</scope>
    <source>
        <strain evidence="9 10">DSM 24574</strain>
    </source>
</reference>
<dbReference type="NCBIfam" id="NF006799">
    <property type="entry name" value="PRK09302.1"/>
    <property type="match status" value="1"/>
</dbReference>
<evidence type="ECO:0000256" key="7">
    <source>
        <dbReference type="SAM" id="MobiDB-lite"/>
    </source>
</evidence>
<dbReference type="PANTHER" id="PTHR42926">
    <property type="match status" value="1"/>
</dbReference>
<dbReference type="AlphaFoldDB" id="A0A1M5VPW2"/>
<organism evidence="9 10">
    <name type="scientific">Chryseolinea serpens</name>
    <dbReference type="NCBI Taxonomy" id="947013"/>
    <lineage>
        <taxon>Bacteria</taxon>
        <taxon>Pseudomonadati</taxon>
        <taxon>Bacteroidota</taxon>
        <taxon>Cytophagia</taxon>
        <taxon>Cytophagales</taxon>
        <taxon>Fulvivirgaceae</taxon>
        <taxon>Chryseolinea</taxon>
    </lineage>
</organism>
<evidence type="ECO:0000256" key="4">
    <source>
        <dbReference type="ARBA" id="ARBA00022737"/>
    </source>
</evidence>
<dbReference type="InterPro" id="IPR051347">
    <property type="entry name" value="Circadian_clock_KaiC-rel"/>
</dbReference>
<dbReference type="Proteomes" id="UP000184212">
    <property type="component" value="Unassembled WGS sequence"/>
</dbReference>